<sequence>MPYKELETLSGAEFKRLCGVPRATFSEMVEVVRPHLERQGQRGGQAKLCAEDQLLMVLEYWREYRSQFHIGVSWGVHETTVGRIVRKVEDLLIKCGKFRLPSQRQLYQPGWEWKVLMVDVGEMEIERPKKKQKCYYSGKQKCHTLKAQLLVAFETGQIICTAVDTGRTHDFKLLKRSRLPFVSSQLCLADRGYQGFAKRHAGACTPTKKPRKQALSKDEKGHNRALARLRVRVEHVIRRFKIFRLFSGRYRNRRKRFGLRLNLIAGVLNYELAHSS</sequence>
<comment type="caution">
    <text evidence="10">The sequence shown here is derived from an EMBL/GenBank/DDBJ whole genome shotgun (WGS) entry which is preliminary data.</text>
</comment>
<keyword evidence="5" id="KW-0238">DNA-binding</keyword>
<evidence type="ECO:0000256" key="2">
    <source>
        <dbReference type="ARBA" id="ARBA00010075"/>
    </source>
</evidence>
<evidence type="ECO:0000313" key="10">
    <source>
        <dbReference type="EMBL" id="MEP1061011.1"/>
    </source>
</evidence>
<dbReference type="Pfam" id="PF13359">
    <property type="entry name" value="DDE_Tnp_4"/>
    <property type="match status" value="1"/>
</dbReference>
<dbReference type="InterPro" id="IPR027805">
    <property type="entry name" value="Transposase_HTH_dom"/>
</dbReference>
<reference evidence="10 11" key="1">
    <citation type="submission" date="2022-04" db="EMBL/GenBank/DDBJ databases">
        <title>Positive selection, recombination, and allopatry shape intraspecific diversity of widespread and dominant cyanobacteria.</title>
        <authorList>
            <person name="Wei J."/>
            <person name="Shu W."/>
            <person name="Hu C."/>
        </authorList>
    </citation>
    <scope>NUCLEOTIDE SEQUENCE [LARGE SCALE GENOMIC DNA]</scope>
    <source>
        <strain evidence="10 11">AS-A4</strain>
    </source>
</reference>
<keyword evidence="11" id="KW-1185">Reference proteome</keyword>
<organism evidence="10 11">
    <name type="scientific">Stenomitos frigidus AS-A4</name>
    <dbReference type="NCBI Taxonomy" id="2933935"/>
    <lineage>
        <taxon>Bacteria</taxon>
        <taxon>Bacillati</taxon>
        <taxon>Cyanobacteriota</taxon>
        <taxon>Cyanophyceae</taxon>
        <taxon>Leptolyngbyales</taxon>
        <taxon>Leptolyngbyaceae</taxon>
        <taxon>Stenomitos</taxon>
    </lineage>
</organism>
<evidence type="ECO:0000256" key="3">
    <source>
        <dbReference type="ARBA" id="ARBA00022578"/>
    </source>
</evidence>
<dbReference type="Pfam" id="PF13613">
    <property type="entry name" value="HTH_Tnp_4"/>
    <property type="match status" value="1"/>
</dbReference>
<evidence type="ECO:0000256" key="5">
    <source>
        <dbReference type="ARBA" id="ARBA00023125"/>
    </source>
</evidence>
<evidence type="ECO:0000256" key="6">
    <source>
        <dbReference type="ARBA" id="ARBA00023172"/>
    </source>
</evidence>
<dbReference type="EMBL" id="JAMPLM010000025">
    <property type="protein sequence ID" value="MEP1061011.1"/>
    <property type="molecule type" value="Genomic_DNA"/>
</dbReference>
<dbReference type="PANTHER" id="PTHR23080">
    <property type="entry name" value="THAP DOMAIN PROTEIN"/>
    <property type="match status" value="1"/>
</dbReference>
<feature type="domain" description="Transposase Helix-turn-helix" evidence="9">
    <location>
        <begin position="47"/>
        <end position="97"/>
    </location>
</feature>
<feature type="domain" description="DDE Tnp4" evidence="8">
    <location>
        <begin position="118"/>
        <end position="255"/>
    </location>
</feature>
<accession>A0ABV0KP37</accession>
<evidence type="ECO:0000256" key="4">
    <source>
        <dbReference type="ARBA" id="ARBA00022723"/>
    </source>
</evidence>
<comment type="cofactor">
    <cofactor evidence="1">
        <name>a divalent metal cation</name>
        <dbReference type="ChEBI" id="CHEBI:60240"/>
    </cofactor>
</comment>
<feature type="region of interest" description="Disordered" evidence="7">
    <location>
        <begin position="201"/>
        <end position="221"/>
    </location>
</feature>
<evidence type="ECO:0000313" key="11">
    <source>
        <dbReference type="Proteomes" id="UP001476950"/>
    </source>
</evidence>
<evidence type="ECO:0000256" key="7">
    <source>
        <dbReference type="SAM" id="MobiDB-lite"/>
    </source>
</evidence>
<protein>
    <submittedName>
        <fullName evidence="10">IS5 family transposase</fullName>
    </submittedName>
</protein>
<keyword evidence="6" id="KW-0233">DNA recombination</keyword>
<proteinExistence type="inferred from homology"/>
<evidence type="ECO:0000259" key="8">
    <source>
        <dbReference type="Pfam" id="PF13359"/>
    </source>
</evidence>
<dbReference type="InterPro" id="IPR047959">
    <property type="entry name" value="Transpos_IS5"/>
</dbReference>
<evidence type="ECO:0000256" key="1">
    <source>
        <dbReference type="ARBA" id="ARBA00001968"/>
    </source>
</evidence>
<dbReference type="NCBIfam" id="NF033581">
    <property type="entry name" value="transpos_IS5_4"/>
    <property type="match status" value="1"/>
</dbReference>
<name>A0ABV0KP37_9CYAN</name>
<dbReference type="Proteomes" id="UP001476950">
    <property type="component" value="Unassembled WGS sequence"/>
</dbReference>
<keyword evidence="4" id="KW-0479">Metal-binding</keyword>
<evidence type="ECO:0000259" key="9">
    <source>
        <dbReference type="Pfam" id="PF13613"/>
    </source>
</evidence>
<keyword evidence="3" id="KW-0815">Transposition</keyword>
<gene>
    <name evidence="10" type="ORF">NDI38_21505</name>
</gene>
<dbReference type="InterPro" id="IPR027806">
    <property type="entry name" value="HARBI1_dom"/>
</dbReference>
<comment type="similarity">
    <text evidence="2">Belongs to the transposase 11 family.</text>
</comment>